<feature type="signal peptide" evidence="1">
    <location>
        <begin position="1"/>
        <end position="25"/>
    </location>
</feature>
<gene>
    <name evidence="2" type="ORF">GTK09_06915</name>
</gene>
<proteinExistence type="predicted"/>
<dbReference type="EMBL" id="JAAAMG010000004">
    <property type="protein sequence ID" value="NDW04158.1"/>
    <property type="molecule type" value="Genomic_DNA"/>
</dbReference>
<evidence type="ECO:0000256" key="1">
    <source>
        <dbReference type="SAM" id="SignalP"/>
    </source>
</evidence>
<organism evidence="2 3">
    <name type="scientific">Jiella pacifica</name>
    <dbReference type="NCBI Taxonomy" id="2696469"/>
    <lineage>
        <taxon>Bacteria</taxon>
        <taxon>Pseudomonadati</taxon>
        <taxon>Pseudomonadota</taxon>
        <taxon>Alphaproteobacteria</taxon>
        <taxon>Hyphomicrobiales</taxon>
        <taxon>Aurantimonadaceae</taxon>
        <taxon>Jiella</taxon>
    </lineage>
</organism>
<sequence>MNVLNALAVAGFLVGAMLTAHPAGAVTFEDLEAHMDRSQAELAKFRSALADDNPDRRRAAMEFLLKSDDPVLVRLAKEAGLNSPDIQIQKAALRAIFDRNPRLRVQVQMDGPETEHLIGWIEGSLEGSVEGKTAFFYLLVGEYNSQLECWSPYKQKGCLIYLADNTATLEVRNAKIPLKLNENGLMTGLVLYEWSEHRANLKSMIDLME</sequence>
<evidence type="ECO:0000313" key="3">
    <source>
        <dbReference type="Proteomes" id="UP000469011"/>
    </source>
</evidence>
<reference evidence="2 3" key="1">
    <citation type="submission" date="2020-01" db="EMBL/GenBank/DDBJ databases">
        <title>Jiella pacifica sp. nov.</title>
        <authorList>
            <person name="Xue Z."/>
            <person name="Zhu S."/>
            <person name="Chen J."/>
            <person name="Yang J."/>
        </authorList>
    </citation>
    <scope>NUCLEOTIDE SEQUENCE [LARGE SCALE GENOMIC DNA]</scope>
    <source>
        <strain evidence="2 3">40Bstr34</strain>
    </source>
</reference>
<protein>
    <recommendedName>
        <fullName evidence="4">HEAT repeat domain-containing protein</fullName>
    </recommendedName>
</protein>
<name>A0A6N9T5E1_9HYPH</name>
<accession>A0A6N9T5E1</accession>
<evidence type="ECO:0000313" key="2">
    <source>
        <dbReference type="EMBL" id="NDW04158.1"/>
    </source>
</evidence>
<dbReference type="AlphaFoldDB" id="A0A6N9T5E1"/>
<dbReference type="Proteomes" id="UP000469011">
    <property type="component" value="Unassembled WGS sequence"/>
</dbReference>
<keyword evidence="1" id="KW-0732">Signal</keyword>
<feature type="chain" id="PRO_5027114458" description="HEAT repeat domain-containing protein" evidence="1">
    <location>
        <begin position="26"/>
        <end position="209"/>
    </location>
</feature>
<evidence type="ECO:0008006" key="4">
    <source>
        <dbReference type="Google" id="ProtNLM"/>
    </source>
</evidence>
<comment type="caution">
    <text evidence="2">The sequence shown here is derived from an EMBL/GenBank/DDBJ whole genome shotgun (WGS) entry which is preliminary data.</text>
</comment>
<keyword evidence="3" id="KW-1185">Reference proteome</keyword>
<dbReference type="RefSeq" id="WP_163462217.1">
    <property type="nucleotide sequence ID" value="NZ_JAAAMG010000004.1"/>
</dbReference>